<evidence type="ECO:0000313" key="3">
    <source>
        <dbReference type="EMBL" id="TFK30301.1"/>
    </source>
</evidence>
<keyword evidence="2" id="KW-1133">Transmembrane helix</keyword>
<organism evidence="3 4">
    <name type="scientific">Coprinopsis marcescibilis</name>
    <name type="common">Agaric fungus</name>
    <name type="synonym">Psathyrella marcescibilis</name>
    <dbReference type="NCBI Taxonomy" id="230819"/>
    <lineage>
        <taxon>Eukaryota</taxon>
        <taxon>Fungi</taxon>
        <taxon>Dikarya</taxon>
        <taxon>Basidiomycota</taxon>
        <taxon>Agaricomycotina</taxon>
        <taxon>Agaricomycetes</taxon>
        <taxon>Agaricomycetidae</taxon>
        <taxon>Agaricales</taxon>
        <taxon>Agaricineae</taxon>
        <taxon>Psathyrellaceae</taxon>
        <taxon>Coprinopsis</taxon>
    </lineage>
</organism>
<dbReference type="STRING" id="230819.A0A5C3LNK7"/>
<keyword evidence="2" id="KW-0812">Transmembrane</keyword>
<name>A0A5C3LNK7_COPMA</name>
<keyword evidence="2" id="KW-0472">Membrane</keyword>
<feature type="transmembrane region" description="Helical" evidence="2">
    <location>
        <begin position="105"/>
        <end position="125"/>
    </location>
</feature>
<dbReference type="OrthoDB" id="2751465at2759"/>
<feature type="compositionally biased region" description="Polar residues" evidence="1">
    <location>
        <begin position="325"/>
        <end position="337"/>
    </location>
</feature>
<keyword evidence="4" id="KW-1185">Reference proteome</keyword>
<evidence type="ECO:0000256" key="1">
    <source>
        <dbReference type="SAM" id="MobiDB-lite"/>
    </source>
</evidence>
<gene>
    <name evidence="3" type="ORF">FA15DRAFT_663705</name>
</gene>
<dbReference type="AlphaFoldDB" id="A0A5C3LNK7"/>
<sequence>MLSVEFEELGLTLARSAWAADLLASFCTGLQCFMVLYSMTVFFGTPKEARKGRSRYIFASCLLFVVQSVNAFLEVDSVFKLLLQASTGKDLLSPKAWDAEKTVPMLIPSIISSLLLFTLGDGLLLYRCYVVLNNSRWLVIFPTMTYLGAIAFNVHYRVHLLRVISHTVHNHADAIPVPPEGIWIGLGVATNVGITALISYHLLKARKELAKSLPGKSLKVYSGVAYILIEAAVPLTLSGLALAAVTFAQIPQSVPMQHHIRLLAVASVFRVLYYAFTAISPQMVIFRVTTGRSWINAPPRSTREAFSRPLMFAGDVTPEQSFGIQSAEVQQETSSRNADSETQKETA</sequence>
<feature type="transmembrane region" description="Helical" evidence="2">
    <location>
        <begin position="260"/>
        <end position="279"/>
    </location>
</feature>
<feature type="compositionally biased region" description="Basic and acidic residues" evidence="1">
    <location>
        <begin position="338"/>
        <end position="347"/>
    </location>
</feature>
<accession>A0A5C3LNK7</accession>
<feature type="transmembrane region" description="Helical" evidence="2">
    <location>
        <begin position="22"/>
        <end position="44"/>
    </location>
</feature>
<evidence type="ECO:0000313" key="4">
    <source>
        <dbReference type="Proteomes" id="UP000307440"/>
    </source>
</evidence>
<feature type="region of interest" description="Disordered" evidence="1">
    <location>
        <begin position="325"/>
        <end position="347"/>
    </location>
</feature>
<reference evidence="3 4" key="1">
    <citation type="journal article" date="2019" name="Nat. Ecol. Evol.">
        <title>Megaphylogeny resolves global patterns of mushroom evolution.</title>
        <authorList>
            <person name="Varga T."/>
            <person name="Krizsan K."/>
            <person name="Foldi C."/>
            <person name="Dima B."/>
            <person name="Sanchez-Garcia M."/>
            <person name="Sanchez-Ramirez S."/>
            <person name="Szollosi G.J."/>
            <person name="Szarkandi J.G."/>
            <person name="Papp V."/>
            <person name="Albert L."/>
            <person name="Andreopoulos W."/>
            <person name="Angelini C."/>
            <person name="Antonin V."/>
            <person name="Barry K.W."/>
            <person name="Bougher N.L."/>
            <person name="Buchanan P."/>
            <person name="Buyck B."/>
            <person name="Bense V."/>
            <person name="Catcheside P."/>
            <person name="Chovatia M."/>
            <person name="Cooper J."/>
            <person name="Damon W."/>
            <person name="Desjardin D."/>
            <person name="Finy P."/>
            <person name="Geml J."/>
            <person name="Haridas S."/>
            <person name="Hughes K."/>
            <person name="Justo A."/>
            <person name="Karasinski D."/>
            <person name="Kautmanova I."/>
            <person name="Kiss B."/>
            <person name="Kocsube S."/>
            <person name="Kotiranta H."/>
            <person name="LaButti K.M."/>
            <person name="Lechner B.E."/>
            <person name="Liimatainen K."/>
            <person name="Lipzen A."/>
            <person name="Lukacs Z."/>
            <person name="Mihaltcheva S."/>
            <person name="Morgado L.N."/>
            <person name="Niskanen T."/>
            <person name="Noordeloos M.E."/>
            <person name="Ohm R.A."/>
            <person name="Ortiz-Santana B."/>
            <person name="Ovrebo C."/>
            <person name="Racz N."/>
            <person name="Riley R."/>
            <person name="Savchenko A."/>
            <person name="Shiryaev A."/>
            <person name="Soop K."/>
            <person name="Spirin V."/>
            <person name="Szebenyi C."/>
            <person name="Tomsovsky M."/>
            <person name="Tulloss R.E."/>
            <person name="Uehling J."/>
            <person name="Grigoriev I.V."/>
            <person name="Vagvolgyi C."/>
            <person name="Papp T."/>
            <person name="Martin F.M."/>
            <person name="Miettinen O."/>
            <person name="Hibbett D.S."/>
            <person name="Nagy L.G."/>
        </authorList>
    </citation>
    <scope>NUCLEOTIDE SEQUENCE [LARGE SCALE GENOMIC DNA]</scope>
    <source>
        <strain evidence="3 4">CBS 121175</strain>
    </source>
</reference>
<protein>
    <submittedName>
        <fullName evidence="3">Uncharacterized protein</fullName>
    </submittedName>
</protein>
<feature type="transmembrane region" description="Helical" evidence="2">
    <location>
        <begin position="182"/>
        <end position="203"/>
    </location>
</feature>
<dbReference type="Proteomes" id="UP000307440">
    <property type="component" value="Unassembled WGS sequence"/>
</dbReference>
<proteinExistence type="predicted"/>
<feature type="transmembrane region" description="Helical" evidence="2">
    <location>
        <begin position="224"/>
        <end position="248"/>
    </location>
</feature>
<evidence type="ECO:0000256" key="2">
    <source>
        <dbReference type="SAM" id="Phobius"/>
    </source>
</evidence>
<feature type="transmembrane region" description="Helical" evidence="2">
    <location>
        <begin position="56"/>
        <end position="73"/>
    </location>
</feature>
<feature type="transmembrane region" description="Helical" evidence="2">
    <location>
        <begin position="137"/>
        <end position="156"/>
    </location>
</feature>
<dbReference type="EMBL" id="ML210147">
    <property type="protein sequence ID" value="TFK30301.1"/>
    <property type="molecule type" value="Genomic_DNA"/>
</dbReference>